<evidence type="ECO:0000256" key="1">
    <source>
        <dbReference type="SAM" id="Coils"/>
    </source>
</evidence>
<sequence length="68" mass="7960">MIEESSVLERLEEELKELLFKAVSLEVFIKSPNYSTLTQEAQELLRCQLNVMEEYSCILEERISLFSS</sequence>
<organism evidence="2 3">
    <name type="scientific">Marinomonas phage CPP1m</name>
    <dbReference type="NCBI Taxonomy" id="1965370"/>
    <lineage>
        <taxon>Viruses</taxon>
        <taxon>Duplodnaviria</taxon>
        <taxon>Heunggongvirae</taxon>
        <taxon>Uroviricota</taxon>
        <taxon>Caudoviricetes</taxon>
        <taxon>Autographivirales</taxon>
        <taxon>Autosignataviridae</taxon>
        <taxon>Colwellvirinae</taxon>
        <taxon>Murciavirus</taxon>
        <taxon>Murciavirus CPP1m</taxon>
    </lineage>
</organism>
<dbReference type="Pfam" id="PF21825">
    <property type="entry name" value="crAss001_48"/>
    <property type="match status" value="1"/>
</dbReference>
<dbReference type="RefSeq" id="YP_009790039.1">
    <property type="nucleotide sequence ID" value="NC_047821.1"/>
</dbReference>
<name>A0A1W5S8V1_9CAUD</name>
<keyword evidence="3" id="KW-1185">Reference proteome</keyword>
<dbReference type="KEGG" id="vg:54980193"/>
<evidence type="ECO:0000313" key="3">
    <source>
        <dbReference type="Proteomes" id="UP000224896"/>
    </source>
</evidence>
<feature type="coiled-coil region" evidence="1">
    <location>
        <begin position="1"/>
        <end position="28"/>
    </location>
</feature>
<proteinExistence type="predicted"/>
<protein>
    <submittedName>
        <fullName evidence="2">Uncharacterized protein</fullName>
    </submittedName>
</protein>
<keyword evidence="1" id="KW-0175">Coiled coil</keyword>
<dbReference type="EMBL" id="KY626176">
    <property type="protein sequence ID" value="ARB11269.1"/>
    <property type="molecule type" value="Genomic_DNA"/>
</dbReference>
<reference evidence="3" key="1">
    <citation type="submission" date="2017-02" db="EMBL/GenBank/DDBJ databases">
        <authorList>
            <person name="Lucas-Elio P."/>
            <person name="Silas S."/>
            <person name="Fire A.Z."/>
            <person name="Sanchez-Amat A."/>
        </authorList>
    </citation>
    <scope>NUCLEOTIDE SEQUENCE [LARGE SCALE GENOMIC DNA]</scope>
</reference>
<dbReference type="GeneID" id="54980193"/>
<dbReference type="Proteomes" id="UP000224896">
    <property type="component" value="Segment"/>
</dbReference>
<dbReference type="InterPro" id="IPR054052">
    <property type="entry name" value="Y16Q-like"/>
</dbReference>
<evidence type="ECO:0000313" key="2">
    <source>
        <dbReference type="EMBL" id="ARB11269.1"/>
    </source>
</evidence>
<accession>A0A1W5S8V1</accession>